<keyword evidence="1" id="KW-1133">Transmembrane helix</keyword>
<gene>
    <name evidence="3" type="ORF">SAMN02745823_03694</name>
</gene>
<proteinExistence type="predicted"/>
<evidence type="ECO:0000313" key="3">
    <source>
        <dbReference type="EMBL" id="SHI23277.1"/>
    </source>
</evidence>
<dbReference type="EMBL" id="FQXV01000020">
    <property type="protein sequence ID" value="SHI23277.1"/>
    <property type="molecule type" value="Genomic_DNA"/>
</dbReference>
<protein>
    <recommendedName>
        <fullName evidence="2">DUF4367 domain-containing protein</fullName>
    </recommendedName>
</protein>
<dbReference type="Proteomes" id="UP000183995">
    <property type="component" value="Unassembled WGS sequence"/>
</dbReference>
<dbReference type="STRING" id="1123282.SAMN02745823_03694"/>
<dbReference type="OrthoDB" id="2612814at2"/>
<name>A0A1M5ZGA5_9FIRM</name>
<evidence type="ECO:0000259" key="2">
    <source>
        <dbReference type="Pfam" id="PF14285"/>
    </source>
</evidence>
<reference evidence="3 4" key="1">
    <citation type="submission" date="2016-11" db="EMBL/GenBank/DDBJ databases">
        <authorList>
            <person name="Jaros S."/>
            <person name="Januszkiewicz K."/>
            <person name="Wedrychowicz H."/>
        </authorList>
    </citation>
    <scope>NUCLEOTIDE SEQUENCE [LARGE SCALE GENOMIC DNA]</scope>
    <source>
        <strain evidence="3 4">DSM 10068</strain>
    </source>
</reference>
<keyword evidence="4" id="KW-1185">Reference proteome</keyword>
<dbReference type="Pfam" id="PF14285">
    <property type="entry name" value="DUF4367"/>
    <property type="match status" value="1"/>
</dbReference>
<dbReference type="RefSeq" id="WP_073082809.1">
    <property type="nucleotide sequence ID" value="NZ_FQXV01000020.1"/>
</dbReference>
<dbReference type="AlphaFoldDB" id="A0A1M5ZGA5"/>
<sequence>MTNSKAEHYLNQLNDSYEDQLFRIVINNFTAEAEGEKLLGAYAAEAAEEPPPLALKKFITRVNKYTKEQRVPARREGRPRRFLNKAAVVLLTAIALFSLALLTVDAFRVQVLNVLMNIESKYTDLQITDDNSASQGNALLVNWKNAYVPSYVPDGYEIIALSNIDSVRSIKFGTKDKSSLFVFSEYSSSYGMSFDTEKAGMVETITINGNKGTVVNKDSIVTVAWIMDNHLFNIQGNISDKEAIKIAESVEFVK</sequence>
<evidence type="ECO:0000313" key="4">
    <source>
        <dbReference type="Proteomes" id="UP000183995"/>
    </source>
</evidence>
<dbReference type="InterPro" id="IPR025377">
    <property type="entry name" value="DUF4367"/>
</dbReference>
<feature type="domain" description="DUF4367" evidence="2">
    <location>
        <begin position="147"/>
        <end position="250"/>
    </location>
</feature>
<keyword evidence="1" id="KW-0472">Membrane</keyword>
<feature type="transmembrane region" description="Helical" evidence="1">
    <location>
        <begin position="82"/>
        <end position="104"/>
    </location>
</feature>
<keyword evidence="1" id="KW-0812">Transmembrane</keyword>
<organism evidence="3 4">
    <name type="scientific">Sporobacter termitidis DSM 10068</name>
    <dbReference type="NCBI Taxonomy" id="1123282"/>
    <lineage>
        <taxon>Bacteria</taxon>
        <taxon>Bacillati</taxon>
        <taxon>Bacillota</taxon>
        <taxon>Clostridia</taxon>
        <taxon>Eubacteriales</taxon>
        <taxon>Oscillospiraceae</taxon>
        <taxon>Sporobacter</taxon>
    </lineage>
</organism>
<accession>A0A1M5ZGA5</accession>
<evidence type="ECO:0000256" key="1">
    <source>
        <dbReference type="SAM" id="Phobius"/>
    </source>
</evidence>